<dbReference type="AlphaFoldDB" id="A0A2J5HJE7"/>
<accession>A0A2J5HJE7</accession>
<evidence type="ECO:0000313" key="2">
    <source>
        <dbReference type="EMBL" id="PLN77089.1"/>
    </source>
</evidence>
<name>A0A2J5HJE7_9EURO</name>
<feature type="transmembrane region" description="Helical" evidence="1">
    <location>
        <begin position="83"/>
        <end position="105"/>
    </location>
</feature>
<evidence type="ECO:0000313" key="3">
    <source>
        <dbReference type="Proteomes" id="UP000235023"/>
    </source>
</evidence>
<dbReference type="Proteomes" id="UP000235023">
    <property type="component" value="Unassembled WGS sequence"/>
</dbReference>
<protein>
    <submittedName>
        <fullName evidence="2">Uncharacterized protein</fullName>
    </submittedName>
</protein>
<gene>
    <name evidence="2" type="ORF">BDW42DRAFT_177513</name>
</gene>
<keyword evidence="3" id="KW-1185">Reference proteome</keyword>
<organism evidence="2 3">
    <name type="scientific">Aspergillus taichungensis</name>
    <dbReference type="NCBI Taxonomy" id="482145"/>
    <lineage>
        <taxon>Eukaryota</taxon>
        <taxon>Fungi</taxon>
        <taxon>Dikarya</taxon>
        <taxon>Ascomycota</taxon>
        <taxon>Pezizomycotina</taxon>
        <taxon>Eurotiomycetes</taxon>
        <taxon>Eurotiomycetidae</taxon>
        <taxon>Eurotiales</taxon>
        <taxon>Aspergillaceae</taxon>
        <taxon>Aspergillus</taxon>
        <taxon>Aspergillus subgen. Circumdati</taxon>
    </lineage>
</organism>
<keyword evidence="1" id="KW-1133">Transmembrane helix</keyword>
<keyword evidence="1" id="KW-0812">Transmembrane</keyword>
<sequence length="155" mass="17974">MRRRRRRCCCSGARVRLPPLVTAPRVWRRCLGCYYRCCWWGCRRGGCRCRGCSSGGISSRSSLMKTPRLTLERRRRRTVVRRWGLRVVVVVVVLRVWRGVLPIGICRFGGLRRTIADTYRHTEPSIHRGRTGAEGPAAGQMASTSRWIDISRWRM</sequence>
<evidence type="ECO:0000256" key="1">
    <source>
        <dbReference type="SAM" id="Phobius"/>
    </source>
</evidence>
<reference evidence="3" key="1">
    <citation type="submission" date="2017-12" db="EMBL/GenBank/DDBJ databases">
        <authorList>
            <consortium name="DOE Joint Genome Institute"/>
            <person name="Mondo S.J."/>
            <person name="Kjaerbolling I."/>
            <person name="Vesth T.C."/>
            <person name="Frisvad J.C."/>
            <person name="Nybo J.L."/>
            <person name="Theobald S."/>
            <person name="Kuo A."/>
            <person name="Bowyer P."/>
            <person name="Matsuda Y."/>
            <person name="Lyhne E.K."/>
            <person name="Kogle M.E."/>
            <person name="Clum A."/>
            <person name="Lipzen A."/>
            <person name="Salamov A."/>
            <person name="Ngan C.Y."/>
            <person name="Daum C."/>
            <person name="Chiniquy J."/>
            <person name="Barry K."/>
            <person name="LaButti K."/>
            <person name="Haridas S."/>
            <person name="Simmons B.A."/>
            <person name="Magnuson J.K."/>
            <person name="Mortensen U.H."/>
            <person name="Larsen T.O."/>
            <person name="Grigoriev I.V."/>
            <person name="Baker S.E."/>
            <person name="Andersen M.R."/>
            <person name="Nordberg H.P."/>
            <person name="Cantor M.N."/>
            <person name="Hua S.X."/>
        </authorList>
    </citation>
    <scope>NUCLEOTIDE SEQUENCE [LARGE SCALE GENOMIC DNA]</scope>
    <source>
        <strain evidence="3">IBT 19404</strain>
    </source>
</reference>
<dbReference type="EMBL" id="KZ559603">
    <property type="protein sequence ID" value="PLN77089.1"/>
    <property type="molecule type" value="Genomic_DNA"/>
</dbReference>
<proteinExistence type="predicted"/>
<keyword evidence="1" id="KW-0472">Membrane</keyword>